<feature type="domain" description="N-acetyltransferase" evidence="1">
    <location>
        <begin position="1"/>
        <end position="136"/>
    </location>
</feature>
<dbReference type="EMBL" id="VIGW01000010">
    <property type="protein sequence ID" value="TWS18377.1"/>
    <property type="molecule type" value="Genomic_DNA"/>
</dbReference>
<dbReference type="InterPro" id="IPR051531">
    <property type="entry name" value="N-acetyltransferase"/>
</dbReference>
<organism evidence="2 3">
    <name type="scientific">Tsukamurella asaccharolytica</name>
    <dbReference type="NCBI Taxonomy" id="2592067"/>
    <lineage>
        <taxon>Bacteria</taxon>
        <taxon>Bacillati</taxon>
        <taxon>Actinomycetota</taxon>
        <taxon>Actinomycetes</taxon>
        <taxon>Mycobacteriales</taxon>
        <taxon>Tsukamurellaceae</taxon>
        <taxon>Tsukamurella</taxon>
    </lineage>
</organism>
<dbReference type="GO" id="GO:0016747">
    <property type="term" value="F:acyltransferase activity, transferring groups other than amino-acyl groups"/>
    <property type="evidence" value="ECO:0007669"/>
    <property type="project" value="InterPro"/>
</dbReference>
<dbReference type="AlphaFoldDB" id="A0A5C5R5B6"/>
<dbReference type="PANTHER" id="PTHR43792">
    <property type="entry name" value="GNAT FAMILY, PUTATIVE (AFU_ORTHOLOGUE AFUA_3G00765)-RELATED-RELATED"/>
    <property type="match status" value="1"/>
</dbReference>
<dbReference type="Proteomes" id="UP000317291">
    <property type="component" value="Unassembled WGS sequence"/>
</dbReference>
<evidence type="ECO:0000259" key="1">
    <source>
        <dbReference type="PROSITE" id="PS51186"/>
    </source>
</evidence>
<dbReference type="InterPro" id="IPR000182">
    <property type="entry name" value="GNAT_dom"/>
</dbReference>
<comment type="caution">
    <text evidence="2">The sequence shown here is derived from an EMBL/GenBank/DDBJ whole genome shotgun (WGS) entry which is preliminary data.</text>
</comment>
<sequence length="175" mass="19318">MGAVRGDLRVHIETARLHLAPAADTAAEADGRFHIVDRHSRRTLGRIALRASRHSRARGLELSYAVADAHRRRGFCAEAAHALVGHALERGLTGRIYASTAWSNLASRRVLAGLGMQQLDIAMLDWESLQGEVDLDAEGDADLTPYARVEYELHRADWLARPAADRRPFRAARPA</sequence>
<accession>A0A5C5R5B6</accession>
<dbReference type="Gene3D" id="3.40.630.30">
    <property type="match status" value="1"/>
</dbReference>
<evidence type="ECO:0000313" key="3">
    <source>
        <dbReference type="Proteomes" id="UP000317291"/>
    </source>
</evidence>
<dbReference type="Pfam" id="PF13302">
    <property type="entry name" value="Acetyltransf_3"/>
    <property type="match status" value="1"/>
</dbReference>
<dbReference type="InterPro" id="IPR016181">
    <property type="entry name" value="Acyl_CoA_acyltransferase"/>
</dbReference>
<dbReference type="PROSITE" id="PS51186">
    <property type="entry name" value="GNAT"/>
    <property type="match status" value="1"/>
</dbReference>
<keyword evidence="2" id="KW-0808">Transferase</keyword>
<dbReference type="PANTHER" id="PTHR43792:SF13">
    <property type="entry name" value="ACETYLTRANSFERASE"/>
    <property type="match status" value="1"/>
</dbReference>
<gene>
    <name evidence="2" type="ORF">FK529_15920</name>
</gene>
<protein>
    <submittedName>
        <fullName evidence="2">GNAT family N-acetyltransferase</fullName>
    </submittedName>
</protein>
<name>A0A5C5R5B6_9ACTN</name>
<reference evidence="2 3" key="1">
    <citation type="submission" date="2019-06" db="EMBL/GenBank/DDBJ databases">
        <title>Tsukamurella conjunctivitidis sp. nov., Tsukamurella assacharolytica sp. nov. and Tsukamurella sputae sp. nov. isolated from patients with conjunctivitis, bacteraemia (lymphoma) and respiratory infection (sputum) in Hong Kong.</title>
        <authorList>
            <person name="Teng J.L.L."/>
            <person name="Lee H.H."/>
            <person name="Fong J.Y.H."/>
            <person name="Fok K.M.N."/>
            <person name="Lau S.K.P."/>
            <person name="Woo P.C.Y."/>
        </authorList>
    </citation>
    <scope>NUCLEOTIDE SEQUENCE [LARGE SCALE GENOMIC DNA]</scope>
    <source>
        <strain evidence="2 3">HKU71</strain>
    </source>
</reference>
<keyword evidence="3" id="KW-1185">Reference proteome</keyword>
<proteinExistence type="predicted"/>
<evidence type="ECO:0000313" key="2">
    <source>
        <dbReference type="EMBL" id="TWS18377.1"/>
    </source>
</evidence>
<dbReference type="SUPFAM" id="SSF55729">
    <property type="entry name" value="Acyl-CoA N-acyltransferases (Nat)"/>
    <property type="match status" value="1"/>
</dbReference>